<evidence type="ECO:0000313" key="2">
    <source>
        <dbReference type="Proteomes" id="UP000235388"/>
    </source>
</evidence>
<evidence type="ECO:0000313" key="1">
    <source>
        <dbReference type="EMBL" id="PLW34145.1"/>
    </source>
</evidence>
<reference evidence="1 2" key="1">
    <citation type="submission" date="2017-11" db="EMBL/GenBank/DDBJ databases">
        <title>De novo assembly and phasing of dikaryotic genomes from two isolates of Puccinia coronata f. sp. avenae, the causal agent of oat crown rust.</title>
        <authorList>
            <person name="Miller M.E."/>
            <person name="Zhang Y."/>
            <person name="Omidvar V."/>
            <person name="Sperschneider J."/>
            <person name="Schwessinger B."/>
            <person name="Raley C."/>
            <person name="Palmer J.M."/>
            <person name="Garnica D."/>
            <person name="Upadhyaya N."/>
            <person name="Rathjen J."/>
            <person name="Taylor J.M."/>
            <person name="Park R.F."/>
            <person name="Dodds P.N."/>
            <person name="Hirsch C.D."/>
            <person name="Kianian S.F."/>
            <person name="Figueroa M."/>
        </authorList>
    </citation>
    <scope>NUCLEOTIDE SEQUENCE [LARGE SCALE GENOMIC DNA]</scope>
    <source>
        <strain evidence="1">12NC29</strain>
    </source>
</reference>
<dbReference type="Proteomes" id="UP000235388">
    <property type="component" value="Unassembled WGS sequence"/>
</dbReference>
<gene>
    <name evidence="1" type="ORF">PCANC_20067</name>
</gene>
<comment type="caution">
    <text evidence="1">The sequence shown here is derived from an EMBL/GenBank/DDBJ whole genome shotgun (WGS) entry which is preliminary data.</text>
</comment>
<name>A0A2N5U8T2_9BASI</name>
<accession>A0A2N5U8T2</accession>
<dbReference type="EMBL" id="PGCJ01000283">
    <property type="protein sequence ID" value="PLW34145.1"/>
    <property type="molecule type" value="Genomic_DNA"/>
</dbReference>
<dbReference type="AlphaFoldDB" id="A0A2N5U8T2"/>
<dbReference type="STRING" id="200324.A0A2N5U8T2"/>
<keyword evidence="2" id="KW-1185">Reference proteome</keyword>
<protein>
    <submittedName>
        <fullName evidence="1">Uncharacterized protein</fullName>
    </submittedName>
</protein>
<proteinExistence type="predicted"/>
<sequence length="225" mass="23333">MSSRQCVWVQLDDLGHGGVQTWVHRAHQAGTCASPANSEPADLLAGLLAKLAQVPALQAGLPARRAGSSPASRSTCSSSGYQLSKQVYLLAELVAAQQAGLPARRAGTSSARRSTCSPSCSTCSLGWYQPSKRVYLLAELVPAQQAGQPARRAGTCTSPASRSACLRSRQAGQPACGVGKQADLLAGRWSGHLQSTSGGVNTPPEHLWRCKHTSIAPSGGVNTPP</sequence>
<organism evidence="1 2">
    <name type="scientific">Puccinia coronata f. sp. avenae</name>
    <dbReference type="NCBI Taxonomy" id="200324"/>
    <lineage>
        <taxon>Eukaryota</taxon>
        <taxon>Fungi</taxon>
        <taxon>Dikarya</taxon>
        <taxon>Basidiomycota</taxon>
        <taxon>Pucciniomycotina</taxon>
        <taxon>Pucciniomycetes</taxon>
        <taxon>Pucciniales</taxon>
        <taxon>Pucciniaceae</taxon>
        <taxon>Puccinia</taxon>
    </lineage>
</organism>